<gene>
    <name evidence="7" type="ORF">JAZ07_16990</name>
</gene>
<dbReference type="Proteomes" id="UP000886667">
    <property type="component" value="Unassembled WGS sequence"/>
</dbReference>
<evidence type="ECO:0000259" key="6">
    <source>
        <dbReference type="Pfam" id="PF01551"/>
    </source>
</evidence>
<dbReference type="PANTHER" id="PTHR11329">
    <property type="entry name" value="LEUKOCYTE CELL-DERIVED CHEMOTAXIN 2"/>
    <property type="match status" value="1"/>
</dbReference>
<dbReference type="AlphaFoldDB" id="A0A9E4N5T9"/>
<comment type="similarity">
    <text evidence="5">Belongs to the LECT2/MIM-1 family.</text>
</comment>
<evidence type="ECO:0000256" key="4">
    <source>
        <dbReference type="ARBA" id="ARBA00023157"/>
    </source>
</evidence>
<dbReference type="Gene3D" id="2.70.70.10">
    <property type="entry name" value="Glucose Permease (Domain IIA)"/>
    <property type="match status" value="1"/>
</dbReference>
<proteinExistence type="inferred from homology"/>
<keyword evidence="2" id="KW-0732">Signal</keyword>
<sequence>MNLPVVRTRVRGQDNWGRGDFKAPRGTYTNGQPKLHKGIDIEAYPGYEVIACCVGDVTKIGFPYEQTEPGEGFKNEDERRRLYLKKAMRYVEVTTPGKNRVRHFYVDPSVKVGDRIIQGRTLGTVQDIAAIYPGITPHYHFEIYDRHGRIVNPYRFLEDQV</sequence>
<dbReference type="CDD" id="cd12797">
    <property type="entry name" value="M23_peptidase"/>
    <property type="match status" value="1"/>
</dbReference>
<evidence type="ECO:0000256" key="1">
    <source>
        <dbReference type="ARBA" id="ARBA00022723"/>
    </source>
</evidence>
<evidence type="ECO:0000313" key="7">
    <source>
        <dbReference type="EMBL" id="MCG7948042.1"/>
    </source>
</evidence>
<protein>
    <submittedName>
        <fullName evidence="7">M23 family metallopeptidase</fullName>
    </submittedName>
</protein>
<feature type="domain" description="M23ase beta-sheet core" evidence="6">
    <location>
        <begin position="35"/>
        <end position="153"/>
    </location>
</feature>
<dbReference type="InterPro" id="IPR011055">
    <property type="entry name" value="Dup_hybrid_motif"/>
</dbReference>
<keyword evidence="1" id="KW-0479">Metal-binding</keyword>
<dbReference type="Pfam" id="PF01551">
    <property type="entry name" value="Peptidase_M23"/>
    <property type="match status" value="1"/>
</dbReference>
<evidence type="ECO:0000313" key="8">
    <source>
        <dbReference type="Proteomes" id="UP000886667"/>
    </source>
</evidence>
<accession>A0A9E4N5T9</accession>
<keyword evidence="3" id="KW-0862">Zinc</keyword>
<evidence type="ECO:0000256" key="3">
    <source>
        <dbReference type="ARBA" id="ARBA00022833"/>
    </source>
</evidence>
<evidence type="ECO:0000256" key="2">
    <source>
        <dbReference type="ARBA" id="ARBA00022729"/>
    </source>
</evidence>
<dbReference type="GO" id="GO:0046872">
    <property type="term" value="F:metal ion binding"/>
    <property type="evidence" value="ECO:0007669"/>
    <property type="project" value="UniProtKB-KW"/>
</dbReference>
<comment type="caution">
    <text evidence="7">The sequence shown here is derived from an EMBL/GenBank/DDBJ whole genome shotgun (WGS) entry which is preliminary data.</text>
</comment>
<dbReference type="InterPro" id="IPR016047">
    <property type="entry name" value="M23ase_b-sheet_dom"/>
</dbReference>
<dbReference type="PANTHER" id="PTHR11329:SF0">
    <property type="entry name" value="LEUKOCYTE CELL-DERIVED CHEMOTAXIN-2"/>
    <property type="match status" value="1"/>
</dbReference>
<keyword evidence="4" id="KW-1015">Disulfide bond</keyword>
<name>A0A9E4N5T9_9GAMM</name>
<evidence type="ECO:0000256" key="5">
    <source>
        <dbReference type="ARBA" id="ARBA00024361"/>
    </source>
</evidence>
<organism evidence="7 8">
    <name type="scientific">Candidatus Thiodiazotropha taylori</name>
    <dbReference type="NCBI Taxonomy" id="2792791"/>
    <lineage>
        <taxon>Bacteria</taxon>
        <taxon>Pseudomonadati</taxon>
        <taxon>Pseudomonadota</taxon>
        <taxon>Gammaproteobacteria</taxon>
        <taxon>Chromatiales</taxon>
        <taxon>Sedimenticolaceae</taxon>
        <taxon>Candidatus Thiodiazotropha</taxon>
    </lineage>
</organism>
<dbReference type="InterPro" id="IPR008663">
    <property type="entry name" value="LECT2"/>
</dbReference>
<dbReference type="EMBL" id="JAEPCM010000606">
    <property type="protein sequence ID" value="MCG7948042.1"/>
    <property type="molecule type" value="Genomic_DNA"/>
</dbReference>
<reference evidence="7" key="1">
    <citation type="journal article" date="2021" name="Proc. Natl. Acad. Sci. U.S.A.">
        <title>Global biogeography of chemosynthetic symbionts reveals both localized and globally distributed symbiont groups. .</title>
        <authorList>
            <person name="Osvatic J.T."/>
            <person name="Wilkins L.G.E."/>
            <person name="Leibrecht L."/>
            <person name="Leray M."/>
            <person name="Zauner S."/>
            <person name="Polzin J."/>
            <person name="Camacho Y."/>
            <person name="Gros O."/>
            <person name="van Gils J.A."/>
            <person name="Eisen J.A."/>
            <person name="Petersen J.M."/>
            <person name="Yuen B."/>
        </authorList>
    </citation>
    <scope>NUCLEOTIDE SEQUENCE</scope>
    <source>
        <strain evidence="7">MAGclacostrist064TRANS</strain>
    </source>
</reference>